<evidence type="ECO:0000313" key="3">
    <source>
        <dbReference type="Proteomes" id="UP001610334"/>
    </source>
</evidence>
<evidence type="ECO:0000256" key="1">
    <source>
        <dbReference type="SAM" id="MobiDB-lite"/>
    </source>
</evidence>
<keyword evidence="3" id="KW-1185">Reference proteome</keyword>
<protein>
    <recommendedName>
        <fullName evidence="4">F-box domain-containing protein</fullName>
    </recommendedName>
</protein>
<dbReference type="Proteomes" id="UP001610334">
    <property type="component" value="Unassembled WGS sequence"/>
</dbReference>
<proteinExistence type="predicted"/>
<dbReference type="InterPro" id="IPR036047">
    <property type="entry name" value="F-box-like_dom_sf"/>
</dbReference>
<reference evidence="2 3" key="1">
    <citation type="submission" date="2024-07" db="EMBL/GenBank/DDBJ databases">
        <title>Section-level genome sequencing and comparative genomics of Aspergillus sections Usti and Cavernicolus.</title>
        <authorList>
            <consortium name="Lawrence Berkeley National Laboratory"/>
            <person name="Nybo J.L."/>
            <person name="Vesth T.C."/>
            <person name="Theobald S."/>
            <person name="Frisvad J.C."/>
            <person name="Larsen T.O."/>
            <person name="Kjaerboelling I."/>
            <person name="Rothschild-Mancinelli K."/>
            <person name="Lyhne E.K."/>
            <person name="Kogle M.E."/>
            <person name="Barry K."/>
            <person name="Clum A."/>
            <person name="Na H."/>
            <person name="Ledsgaard L."/>
            <person name="Lin J."/>
            <person name="Lipzen A."/>
            <person name="Kuo A."/>
            <person name="Riley R."/>
            <person name="Mondo S."/>
            <person name="Labutti K."/>
            <person name="Haridas S."/>
            <person name="Pangalinan J."/>
            <person name="Salamov A.A."/>
            <person name="Simmons B.A."/>
            <person name="Magnuson J.K."/>
            <person name="Chen J."/>
            <person name="Drula E."/>
            <person name="Henrissat B."/>
            <person name="Wiebenga A."/>
            <person name="Lubbers R.J."/>
            <person name="Gomes A.C."/>
            <person name="Makela M.R."/>
            <person name="Stajich J."/>
            <person name="Grigoriev I.V."/>
            <person name="Mortensen U.H."/>
            <person name="De Vries R.P."/>
            <person name="Baker S.E."/>
            <person name="Andersen M.R."/>
        </authorList>
    </citation>
    <scope>NUCLEOTIDE SEQUENCE [LARGE SCALE GENOMIC DNA]</scope>
    <source>
        <strain evidence="2 3">CBS 588.65</strain>
    </source>
</reference>
<evidence type="ECO:0008006" key="4">
    <source>
        <dbReference type="Google" id="ProtNLM"/>
    </source>
</evidence>
<feature type="region of interest" description="Disordered" evidence="1">
    <location>
        <begin position="55"/>
        <end position="85"/>
    </location>
</feature>
<feature type="compositionally biased region" description="Acidic residues" evidence="1">
    <location>
        <begin position="63"/>
        <end position="72"/>
    </location>
</feature>
<evidence type="ECO:0000313" key="2">
    <source>
        <dbReference type="EMBL" id="KAL2802785.1"/>
    </source>
</evidence>
<name>A0ABR4GWD0_9EURO</name>
<dbReference type="EMBL" id="JBFXLT010000164">
    <property type="protein sequence ID" value="KAL2802785.1"/>
    <property type="molecule type" value="Genomic_DNA"/>
</dbReference>
<organism evidence="2 3">
    <name type="scientific">Aspergillus granulosus</name>
    <dbReference type="NCBI Taxonomy" id="176169"/>
    <lineage>
        <taxon>Eukaryota</taxon>
        <taxon>Fungi</taxon>
        <taxon>Dikarya</taxon>
        <taxon>Ascomycota</taxon>
        <taxon>Pezizomycotina</taxon>
        <taxon>Eurotiomycetes</taxon>
        <taxon>Eurotiomycetidae</taxon>
        <taxon>Eurotiales</taxon>
        <taxon>Aspergillaceae</taxon>
        <taxon>Aspergillus</taxon>
        <taxon>Aspergillus subgen. Nidulantes</taxon>
    </lineage>
</organism>
<accession>A0ABR4GWD0</accession>
<dbReference type="SUPFAM" id="SSF81383">
    <property type="entry name" value="F-box domain"/>
    <property type="match status" value="1"/>
</dbReference>
<sequence length="525" mass="60050">MVYRKEEFVNIASSSEIIANSLFSDNNALEVDPDYVYDGADEDDEPLEYGSDVETVANREDIASDSEGELDSDGTGIDESNTHPEWTFQVNPSPPQYDTDFIPISAPIASPRRAQGGTSNFDVHVCVNKKYYEHIAGSGCQNPEGYLPHNISVEEMRNCHTVQCLLRKPPGWKSQADDMNFEKKSDCFLTGLADRMPTSFWDMEIEPPRYGVGDGLRSQSAFYIETTQQELDETGLPFHPTCFEIFIQASQRILGYVDIDGLVRIRDVAALQGKEFPVTHHEDVLGEQEQVWKHTAGLEYLVANPVFVPDLAPIVEASISKDKNFSILKSPFPQRYAPVSLSHDPFLSLPPELILIIAQELESPDVAALRLSSRAFTHLPISLWHNLIVTEIPFLYEAWSSDPAPYYWATLLAPNLLNEKRAREKFLRNIEGPITIIREDDPEIADQWIKDHSQWRWPEHPDREEMLKVGPIKLPYERTNWYQLYRDLMVNRKKLKGLRNRGRIWDVVVQIIEEIRSFRERELGS</sequence>
<gene>
    <name evidence="2" type="ORF">BJX63DRAFT_414004</name>
</gene>
<comment type="caution">
    <text evidence="2">The sequence shown here is derived from an EMBL/GenBank/DDBJ whole genome shotgun (WGS) entry which is preliminary data.</text>
</comment>